<accession>A0A0F9JB70</accession>
<evidence type="ECO:0000259" key="1">
    <source>
        <dbReference type="PROSITE" id="PS50846"/>
    </source>
</evidence>
<dbReference type="InterPro" id="IPR036163">
    <property type="entry name" value="HMA_dom_sf"/>
</dbReference>
<evidence type="ECO:0000313" key="2">
    <source>
        <dbReference type="EMBL" id="KKL96317.1"/>
    </source>
</evidence>
<dbReference type="PROSITE" id="PS50846">
    <property type="entry name" value="HMA_2"/>
    <property type="match status" value="1"/>
</dbReference>
<dbReference type="AlphaFoldDB" id="A0A0F9JB70"/>
<proteinExistence type="predicted"/>
<name>A0A0F9JB70_9ZZZZ</name>
<dbReference type="Pfam" id="PF00403">
    <property type="entry name" value="HMA"/>
    <property type="match status" value="1"/>
</dbReference>
<gene>
    <name evidence="2" type="ORF">LCGC14_1845690</name>
</gene>
<reference evidence="2" key="1">
    <citation type="journal article" date="2015" name="Nature">
        <title>Complex archaea that bridge the gap between prokaryotes and eukaryotes.</title>
        <authorList>
            <person name="Spang A."/>
            <person name="Saw J.H."/>
            <person name="Jorgensen S.L."/>
            <person name="Zaremba-Niedzwiedzka K."/>
            <person name="Martijn J."/>
            <person name="Lind A.E."/>
            <person name="van Eijk R."/>
            <person name="Schleper C."/>
            <person name="Guy L."/>
            <person name="Ettema T.J."/>
        </authorList>
    </citation>
    <scope>NUCLEOTIDE SEQUENCE</scope>
</reference>
<protein>
    <recommendedName>
        <fullName evidence="1">HMA domain-containing protein</fullName>
    </recommendedName>
</protein>
<feature type="domain" description="HMA" evidence="1">
    <location>
        <begin position="18"/>
        <end position="84"/>
    </location>
</feature>
<sequence>MIKLTCMRKIKSQKQNLKNAIMDLNGARCASCAYTIEHLGRKIQGVEDILVDAGKQEIHVTYDGDPLSLEKITEVIQRLGYSATVRGK</sequence>
<dbReference type="SUPFAM" id="SSF55008">
    <property type="entry name" value="HMA, heavy metal-associated domain"/>
    <property type="match status" value="1"/>
</dbReference>
<dbReference type="InterPro" id="IPR006121">
    <property type="entry name" value="HMA_dom"/>
</dbReference>
<dbReference type="Gene3D" id="3.30.70.100">
    <property type="match status" value="1"/>
</dbReference>
<organism evidence="2">
    <name type="scientific">marine sediment metagenome</name>
    <dbReference type="NCBI Taxonomy" id="412755"/>
    <lineage>
        <taxon>unclassified sequences</taxon>
        <taxon>metagenomes</taxon>
        <taxon>ecological metagenomes</taxon>
    </lineage>
</organism>
<dbReference type="CDD" id="cd00371">
    <property type="entry name" value="HMA"/>
    <property type="match status" value="1"/>
</dbReference>
<dbReference type="EMBL" id="LAZR01018464">
    <property type="protein sequence ID" value="KKL96317.1"/>
    <property type="molecule type" value="Genomic_DNA"/>
</dbReference>
<comment type="caution">
    <text evidence="2">The sequence shown here is derived from an EMBL/GenBank/DDBJ whole genome shotgun (WGS) entry which is preliminary data.</text>
</comment>
<dbReference type="GO" id="GO:0046872">
    <property type="term" value="F:metal ion binding"/>
    <property type="evidence" value="ECO:0007669"/>
    <property type="project" value="InterPro"/>
</dbReference>